<sequence>MKPVLFALLFSFPAFATEVVQWENIPLPVTLHVGQERIVDVGKAVRIGYPATLEGKVRLQSAGGKVFLLANTAFPATRIQLRDTGSGELILLDIQATQSTSPLEAMQISYAPQTPATAKTPVPVTASTEPLPVLLVRYAAQNLYAPLRTVEALPGVTPAPVRLAKRITTLLLQQPVTAIPLASWQVNATTVTAIRLQNQSGQRITLDPRELQGQFTAAAFQHDWLGPRGLAEDTTVVYLVTEGPVSRTLLPEPKP</sequence>
<dbReference type="NCBIfam" id="TIGR03749">
    <property type="entry name" value="conj_TIGR03749"/>
    <property type="match status" value="1"/>
</dbReference>
<gene>
    <name evidence="3" type="ORF">GUC01_15425</name>
    <name evidence="2" type="ORF">J8F57_002135</name>
</gene>
<keyword evidence="1" id="KW-0732">Signal</keyword>
<proteinExistence type="predicted"/>
<reference evidence="3 4" key="2">
    <citation type="journal article" date="2019" name="Nat. Med.">
        <title>A library of human gut bacterial isolates paired with longitudinal multiomics data enables mechanistic microbiome research.</title>
        <authorList>
            <person name="Poyet M."/>
            <person name="Groussin M."/>
            <person name="Gibbons S.M."/>
            <person name="Avila-Pacheco J."/>
            <person name="Jiang X."/>
            <person name="Kearney S.M."/>
            <person name="Perrotta A.R."/>
            <person name="Berdy B."/>
            <person name="Zhao S."/>
            <person name="Lieberman T.D."/>
            <person name="Swanson P.K."/>
            <person name="Smith M."/>
            <person name="Roesemann S."/>
            <person name="Alexander J.E."/>
            <person name="Rich S.A."/>
            <person name="Livny J."/>
            <person name="Vlamakis H."/>
            <person name="Clish C."/>
            <person name="Bullock K."/>
            <person name="Deik A."/>
            <person name="Scott J."/>
            <person name="Pierce K.A."/>
            <person name="Xavier R.J."/>
            <person name="Alm E.J."/>
        </authorList>
    </citation>
    <scope>NUCLEOTIDE SEQUENCE [LARGE SCALE GENOMIC DNA]</scope>
    <source>
        <strain evidence="3 4">BIOML-A112</strain>
    </source>
</reference>
<dbReference type="EMBL" id="WXKQ01000010">
    <property type="protein sequence ID" value="NAG20404.1"/>
    <property type="molecule type" value="Genomic_DNA"/>
</dbReference>
<evidence type="ECO:0000313" key="2">
    <source>
        <dbReference type="EMBL" id="HAZ7491931.1"/>
    </source>
</evidence>
<name>A0A1M0V6Y6_ECOLX</name>
<dbReference type="Pfam" id="PF11920">
    <property type="entry name" value="DUF3438"/>
    <property type="match status" value="1"/>
</dbReference>
<reference evidence="2" key="3">
    <citation type="submission" date="2021-03" db="EMBL/GenBank/DDBJ databases">
        <authorList>
            <consortium name="NCBI Pathogen Detection Project"/>
        </authorList>
    </citation>
    <scope>NUCLEOTIDE SEQUENCE</scope>
    <source>
        <strain evidence="2">SJP41</strain>
    </source>
</reference>
<evidence type="ECO:0000313" key="3">
    <source>
        <dbReference type="EMBL" id="NAG20404.1"/>
    </source>
</evidence>
<comment type="caution">
    <text evidence="2">The sequence shown here is derived from an EMBL/GenBank/DDBJ whole genome shotgun (WGS) entry which is preliminary data.</text>
</comment>
<evidence type="ECO:0000256" key="1">
    <source>
        <dbReference type="SAM" id="SignalP"/>
    </source>
</evidence>
<feature type="chain" id="PRO_5015066801" evidence="1">
    <location>
        <begin position="17"/>
        <end position="255"/>
    </location>
</feature>
<protein>
    <submittedName>
        <fullName evidence="2">TIGR03749 family integrating conjugative element protein</fullName>
    </submittedName>
</protein>
<dbReference type="RefSeq" id="WP_023155772.1">
    <property type="nucleotide sequence ID" value="NZ_AP022409.1"/>
</dbReference>
<dbReference type="EMBL" id="DADPIR010000012">
    <property type="protein sequence ID" value="HAZ7491931.1"/>
    <property type="molecule type" value="Genomic_DNA"/>
</dbReference>
<organism evidence="2 5">
    <name type="scientific">Escherichia coli</name>
    <dbReference type="NCBI Taxonomy" id="562"/>
    <lineage>
        <taxon>Bacteria</taxon>
        <taxon>Pseudomonadati</taxon>
        <taxon>Pseudomonadota</taxon>
        <taxon>Gammaproteobacteria</taxon>
        <taxon>Enterobacterales</taxon>
        <taxon>Enterobacteriaceae</taxon>
        <taxon>Escherichia</taxon>
    </lineage>
</organism>
<accession>A0A1M0V6Y6</accession>
<dbReference type="AlphaFoldDB" id="A0A1M0V6Y6"/>
<evidence type="ECO:0000313" key="5">
    <source>
        <dbReference type="Proteomes" id="UP000868636"/>
    </source>
</evidence>
<dbReference type="Proteomes" id="UP000868636">
    <property type="component" value="Unassembled WGS sequence"/>
</dbReference>
<dbReference type="Proteomes" id="UP000475070">
    <property type="component" value="Unassembled WGS sequence"/>
</dbReference>
<evidence type="ECO:0000313" key="4">
    <source>
        <dbReference type="Proteomes" id="UP000475070"/>
    </source>
</evidence>
<dbReference type="InterPro" id="IPR021844">
    <property type="entry name" value="Integr_conj_element_PFL4704"/>
</dbReference>
<reference evidence="2" key="1">
    <citation type="journal article" date="2018" name="Genome Biol.">
        <title>SKESA: strategic k-mer extension for scrupulous assemblies.</title>
        <authorList>
            <person name="Souvorov A."/>
            <person name="Agarwala R."/>
            <person name="Lipman D.J."/>
        </authorList>
    </citation>
    <scope>NUCLEOTIDE SEQUENCE</scope>
    <source>
        <strain evidence="2">SJP41</strain>
    </source>
</reference>
<feature type="signal peptide" evidence="1">
    <location>
        <begin position="1"/>
        <end position="16"/>
    </location>
</feature>